<evidence type="ECO:0000313" key="1">
    <source>
        <dbReference type="EMBL" id="RZF22184.1"/>
    </source>
</evidence>
<proteinExistence type="predicted"/>
<sequence>MSRNKKKKNNLRAQYRLLHDEAQRNGEDYYRDPVTGGRVSTEARLKRMRKCCKDGCRHCPWGFKKRS</sequence>
<dbReference type="RefSeq" id="WP_114705128.1">
    <property type="nucleotide sequence ID" value="NZ_QDKL01000001.1"/>
</dbReference>
<gene>
    <name evidence="1" type="ORF">DAY19_00010</name>
</gene>
<comment type="caution">
    <text evidence="1">The sequence shown here is derived from an EMBL/GenBank/DDBJ whole genome shotgun (WGS) entry which is preliminary data.</text>
</comment>
<accession>A0ABY0IGZ4</accession>
<name>A0ABY0IGZ4_9BACT</name>
<dbReference type="InterPro" id="IPR040807">
    <property type="entry name" value="DUF5522"/>
</dbReference>
<protein>
    <submittedName>
        <fullName evidence="1">Uncharacterized protein</fullName>
    </submittedName>
</protein>
<dbReference type="EMBL" id="QDKL01000001">
    <property type="protein sequence ID" value="RZF22184.1"/>
    <property type="molecule type" value="Genomic_DNA"/>
</dbReference>
<dbReference type="Pfam" id="PF17653">
    <property type="entry name" value="DUF5522"/>
    <property type="match status" value="1"/>
</dbReference>
<evidence type="ECO:0000313" key="2">
    <source>
        <dbReference type="Proteomes" id="UP000443582"/>
    </source>
</evidence>
<keyword evidence="2" id="KW-1185">Reference proteome</keyword>
<dbReference type="Proteomes" id="UP000443582">
    <property type="component" value="Unassembled WGS sequence"/>
</dbReference>
<reference evidence="2" key="1">
    <citation type="journal article" date="2019" name="Int. J. Syst. Evol. Microbiol.">
        <title>Halobacteriovorax valvorus sp. nov., a novel prokaryotic predator isolated from coastal seawater of China.</title>
        <authorList>
            <person name="Chen M.-X."/>
        </authorList>
    </citation>
    <scope>NUCLEOTIDE SEQUENCE [LARGE SCALE GENOMIC DNA]</scope>
    <source>
        <strain evidence="2">BL9</strain>
    </source>
</reference>
<organism evidence="1 2">
    <name type="scientific">Halobacteriovorax vibrionivorans</name>
    <dbReference type="NCBI Taxonomy" id="2152716"/>
    <lineage>
        <taxon>Bacteria</taxon>
        <taxon>Pseudomonadati</taxon>
        <taxon>Bdellovibrionota</taxon>
        <taxon>Bacteriovoracia</taxon>
        <taxon>Bacteriovoracales</taxon>
        <taxon>Halobacteriovoraceae</taxon>
        <taxon>Halobacteriovorax</taxon>
    </lineage>
</organism>